<proteinExistence type="predicted"/>
<dbReference type="AlphaFoldDB" id="A0AA36N7S5"/>
<gene>
    <name evidence="2" type="ORF">EVOR1521_LOCUS25091</name>
</gene>
<reference evidence="2" key="1">
    <citation type="submission" date="2023-08" db="EMBL/GenBank/DDBJ databases">
        <authorList>
            <person name="Chen Y."/>
            <person name="Shah S."/>
            <person name="Dougan E. K."/>
            <person name="Thang M."/>
            <person name="Chan C."/>
        </authorList>
    </citation>
    <scope>NUCLEOTIDE SEQUENCE</scope>
</reference>
<sequence>MFGTRRLRVGPARGADFRGTGDGFLQLSACRLARLGAAAAAFAMPMTVGEAWRQLGIKPTSSKEQIKKAFKERIRQVHPDVTGDDGSMLRKVQDAFTVLEQLRDPTVYDSTAGDGLPHWATGLLEGITWSSDCPSYADFLEKPDCKALAVGEISQKTGIRPWAASWGKFSQQEANSDALRVCRQFGVKCRLIYVGSGTARVRTVGLDSNSAEEEKDWWRSRVLKNGQLPGFGWMPTIDHSKERLVGWKTITEGSEVIGEKRIRVPVFEPVTGGTPYLYAPGKPKQRVQLKRTPFKRVQSLQREVKRDKRSLLREHIMSMSQQKDGWVNTADLLRRKGKGEML</sequence>
<dbReference type="Proteomes" id="UP001178507">
    <property type="component" value="Unassembled WGS sequence"/>
</dbReference>
<dbReference type="InterPro" id="IPR001623">
    <property type="entry name" value="DnaJ_domain"/>
</dbReference>
<dbReference type="Pfam" id="PF00226">
    <property type="entry name" value="DnaJ"/>
    <property type="match status" value="1"/>
</dbReference>
<keyword evidence="3" id="KW-1185">Reference proteome</keyword>
<feature type="domain" description="J" evidence="1">
    <location>
        <begin position="50"/>
        <end position="112"/>
    </location>
</feature>
<comment type="caution">
    <text evidence="2">The sequence shown here is derived from an EMBL/GenBank/DDBJ whole genome shotgun (WGS) entry which is preliminary data.</text>
</comment>
<evidence type="ECO:0000313" key="3">
    <source>
        <dbReference type="Proteomes" id="UP001178507"/>
    </source>
</evidence>
<accession>A0AA36N7S5</accession>
<dbReference type="CDD" id="cd06257">
    <property type="entry name" value="DnaJ"/>
    <property type="match status" value="1"/>
</dbReference>
<dbReference type="PROSITE" id="PS50076">
    <property type="entry name" value="DNAJ_2"/>
    <property type="match status" value="1"/>
</dbReference>
<evidence type="ECO:0000259" key="1">
    <source>
        <dbReference type="PROSITE" id="PS50076"/>
    </source>
</evidence>
<dbReference type="Gene3D" id="1.10.287.110">
    <property type="entry name" value="DnaJ domain"/>
    <property type="match status" value="1"/>
</dbReference>
<dbReference type="InterPro" id="IPR036869">
    <property type="entry name" value="J_dom_sf"/>
</dbReference>
<dbReference type="SUPFAM" id="SSF46565">
    <property type="entry name" value="Chaperone J-domain"/>
    <property type="match status" value="1"/>
</dbReference>
<dbReference type="EMBL" id="CAUJNA010003439">
    <property type="protein sequence ID" value="CAJ1402140.1"/>
    <property type="molecule type" value="Genomic_DNA"/>
</dbReference>
<protein>
    <recommendedName>
        <fullName evidence="1">J domain-containing protein</fullName>
    </recommendedName>
</protein>
<evidence type="ECO:0000313" key="2">
    <source>
        <dbReference type="EMBL" id="CAJ1402140.1"/>
    </source>
</evidence>
<organism evidence="2 3">
    <name type="scientific">Effrenium voratum</name>
    <dbReference type="NCBI Taxonomy" id="2562239"/>
    <lineage>
        <taxon>Eukaryota</taxon>
        <taxon>Sar</taxon>
        <taxon>Alveolata</taxon>
        <taxon>Dinophyceae</taxon>
        <taxon>Suessiales</taxon>
        <taxon>Symbiodiniaceae</taxon>
        <taxon>Effrenium</taxon>
    </lineage>
</organism>
<name>A0AA36N7S5_9DINO</name>